<dbReference type="Proteomes" id="UP001417504">
    <property type="component" value="Unassembled WGS sequence"/>
</dbReference>
<dbReference type="AlphaFoldDB" id="A0AAP0EEB3"/>
<reference evidence="1 2" key="1">
    <citation type="submission" date="2024-01" db="EMBL/GenBank/DDBJ databases">
        <title>Genome assemblies of Stephania.</title>
        <authorList>
            <person name="Yang L."/>
        </authorList>
    </citation>
    <scope>NUCLEOTIDE SEQUENCE [LARGE SCALE GENOMIC DNA]</scope>
    <source>
        <strain evidence="1">QJT</strain>
        <tissue evidence="1">Leaf</tissue>
    </source>
</reference>
<organism evidence="1 2">
    <name type="scientific">Stephania japonica</name>
    <dbReference type="NCBI Taxonomy" id="461633"/>
    <lineage>
        <taxon>Eukaryota</taxon>
        <taxon>Viridiplantae</taxon>
        <taxon>Streptophyta</taxon>
        <taxon>Embryophyta</taxon>
        <taxon>Tracheophyta</taxon>
        <taxon>Spermatophyta</taxon>
        <taxon>Magnoliopsida</taxon>
        <taxon>Ranunculales</taxon>
        <taxon>Menispermaceae</taxon>
        <taxon>Menispermoideae</taxon>
        <taxon>Cissampelideae</taxon>
        <taxon>Stephania</taxon>
    </lineage>
</organism>
<comment type="caution">
    <text evidence="1">The sequence shown here is derived from an EMBL/GenBank/DDBJ whole genome shotgun (WGS) entry which is preliminary data.</text>
</comment>
<evidence type="ECO:0000313" key="2">
    <source>
        <dbReference type="Proteomes" id="UP001417504"/>
    </source>
</evidence>
<dbReference type="Gene3D" id="1.10.10.60">
    <property type="entry name" value="Homeodomain-like"/>
    <property type="match status" value="1"/>
</dbReference>
<evidence type="ECO:0000313" key="1">
    <source>
        <dbReference type="EMBL" id="KAK9091795.1"/>
    </source>
</evidence>
<sequence length="89" mass="10669">MKQCTGCNSSSESHNIDGACIPWKSNQVSNWFINARVRLWKPMVESKMRKQRMKNRMAWMRRQARMVQDINHEANQCTDRRLTECRRVI</sequence>
<accession>A0AAP0EEB3</accession>
<dbReference type="EMBL" id="JBBNAE010000010">
    <property type="protein sequence ID" value="KAK9091795.1"/>
    <property type="molecule type" value="Genomic_DNA"/>
</dbReference>
<gene>
    <name evidence="1" type="ORF">Sjap_024972</name>
</gene>
<protein>
    <recommendedName>
        <fullName evidence="3">Homeobox protein</fullName>
    </recommendedName>
</protein>
<keyword evidence="2" id="KW-1185">Reference proteome</keyword>
<name>A0AAP0EEB3_9MAGN</name>
<evidence type="ECO:0008006" key="3">
    <source>
        <dbReference type="Google" id="ProtNLM"/>
    </source>
</evidence>
<proteinExistence type="predicted"/>